<evidence type="ECO:0000256" key="5">
    <source>
        <dbReference type="RuleBase" id="RU003936"/>
    </source>
</evidence>
<dbReference type="PANTHER" id="PTHR11730:SF89">
    <property type="entry name" value="AMMONIUM TRANSPORTER SLL0108-RELATED"/>
    <property type="match status" value="1"/>
</dbReference>
<dbReference type="GO" id="GO:0097272">
    <property type="term" value="P:ammonium homeostasis"/>
    <property type="evidence" value="ECO:0007669"/>
    <property type="project" value="TreeGrafter"/>
</dbReference>
<dbReference type="GO" id="GO:0030234">
    <property type="term" value="F:enzyme regulator activity"/>
    <property type="evidence" value="ECO:0007669"/>
    <property type="project" value="InterPro"/>
</dbReference>
<dbReference type="Gene3D" id="1.10.3430.10">
    <property type="entry name" value="Ammonium transporter AmtB like domains"/>
    <property type="match status" value="1"/>
</dbReference>
<feature type="transmembrane region" description="Helical" evidence="7">
    <location>
        <begin position="211"/>
        <end position="229"/>
    </location>
</feature>
<evidence type="ECO:0000256" key="2">
    <source>
        <dbReference type="ARBA" id="ARBA00022692"/>
    </source>
</evidence>
<dbReference type="InterPro" id="IPR024041">
    <property type="entry name" value="NH4_transpt_AmtB-like_dom"/>
</dbReference>
<comment type="subcellular location">
    <subcellularLocation>
        <location evidence="1">Membrane</location>
        <topology evidence="1">Multi-pass membrane protein</topology>
    </subcellularLocation>
</comment>
<feature type="region of interest" description="Disordered" evidence="6">
    <location>
        <begin position="534"/>
        <end position="554"/>
    </location>
</feature>
<dbReference type="InterPro" id="IPR017918">
    <property type="entry name" value="N-reg_PII_CS"/>
</dbReference>
<evidence type="ECO:0000313" key="10">
    <source>
        <dbReference type="Proteomes" id="UP000288669"/>
    </source>
</evidence>
<keyword evidence="10" id="KW-1185">Reference proteome</keyword>
<dbReference type="InterPro" id="IPR011322">
    <property type="entry name" value="N-reg_PII-like_a/b"/>
</dbReference>
<feature type="transmembrane region" description="Helical" evidence="7">
    <location>
        <begin position="241"/>
        <end position="257"/>
    </location>
</feature>
<organism evidence="9 10">
    <name type="scientific">Vagococcus entomophilus</name>
    <dbReference type="NCBI Taxonomy" id="1160095"/>
    <lineage>
        <taxon>Bacteria</taxon>
        <taxon>Bacillati</taxon>
        <taxon>Bacillota</taxon>
        <taxon>Bacilli</taxon>
        <taxon>Lactobacillales</taxon>
        <taxon>Enterococcaceae</taxon>
        <taxon>Vagococcus</taxon>
    </lineage>
</organism>
<keyword evidence="2 7" id="KW-0812">Transmembrane</keyword>
<feature type="transmembrane region" description="Helical" evidence="7">
    <location>
        <begin position="293"/>
        <end position="313"/>
    </location>
</feature>
<dbReference type="SMART" id="SM00938">
    <property type="entry name" value="P-II"/>
    <property type="match status" value="1"/>
</dbReference>
<dbReference type="PROSITE" id="PS00638">
    <property type="entry name" value="PII_GLNB_CTER"/>
    <property type="match status" value="1"/>
</dbReference>
<feature type="transmembrane region" description="Helical" evidence="7">
    <location>
        <begin position="42"/>
        <end position="61"/>
    </location>
</feature>
<dbReference type="Pfam" id="PF00909">
    <property type="entry name" value="Ammonium_transp"/>
    <property type="match status" value="1"/>
</dbReference>
<dbReference type="GO" id="GO:0008519">
    <property type="term" value="F:ammonium channel activity"/>
    <property type="evidence" value="ECO:0007669"/>
    <property type="project" value="InterPro"/>
</dbReference>
<dbReference type="PANTHER" id="PTHR11730">
    <property type="entry name" value="AMMONIUM TRANSPORTER"/>
    <property type="match status" value="1"/>
</dbReference>
<evidence type="ECO:0000256" key="4">
    <source>
        <dbReference type="ARBA" id="ARBA00023136"/>
    </source>
</evidence>
<sequence>MGSLWINIGVIFCTMILLIAMIFLELAYTTEKNRASVAIQKLLVFSISGIAFVFGGSWLVSSPGNPFVSSNHTSVLIVQTCFVTISSVIACTAIAERARLRVYVAISLCIGLIAYPVLLNTLSSTGWLTKLGFQVQGGGVFLHLLPGVGALVSSLIVGPRLGKYKNNRAQALPSGMLHFGIIGTAFAWLGWSVLSVFFYQSNSNGSGINALLLQLLVIPSVTTVLTFLLTKWCYKRPDISITLNGTLIGVVVVSITGSSVTLLGALLMGLIATGCLVAILYGLDHRWQIDDPLGVSVVHGVGAIVAFLFIGLFDTHKGLFYGGGLDLLLNQLLGTFLLALALVLFFIFVLKIVDSVWGLRLSATEEMVGSDGSAYSIASNYSGIPAVNYGKLPRKQQIRAEMKENDSNLSEHKVSMNQDRPSSSLYSIRKFEILTNPDKLERLTQELNDIGVTGLNVTMVTGFGIQKGNPTYYRGVEVETNFLPKIKLETIVSTISTEKMLQAIRKALYTGHIGDGKVFVSEVSSVFRISTGQQDEQALEYEDSIRKGEEPYDE</sequence>
<evidence type="ECO:0000259" key="8">
    <source>
        <dbReference type="Pfam" id="PF00909"/>
    </source>
</evidence>
<keyword evidence="3 7" id="KW-1133">Transmembrane helix</keyword>
<dbReference type="SUPFAM" id="SSF54913">
    <property type="entry name" value="GlnB-like"/>
    <property type="match status" value="1"/>
</dbReference>
<dbReference type="InterPro" id="IPR015867">
    <property type="entry name" value="N-reg_PII/ATP_PRibTrfase_C"/>
</dbReference>
<keyword evidence="4 7" id="KW-0472">Membrane</keyword>
<dbReference type="InterPro" id="IPR002187">
    <property type="entry name" value="N-reg_PII"/>
</dbReference>
<feature type="domain" description="Ammonium transporter AmtB-like" evidence="8">
    <location>
        <begin position="13"/>
        <end position="375"/>
    </location>
</feature>
<gene>
    <name evidence="9" type="ORF">CBF30_09785</name>
</gene>
<feature type="transmembrane region" description="Helical" evidence="7">
    <location>
        <begin position="102"/>
        <end position="119"/>
    </location>
</feature>
<feature type="transmembrane region" description="Helical" evidence="7">
    <location>
        <begin position="139"/>
        <end position="158"/>
    </location>
</feature>
<dbReference type="InterPro" id="IPR029020">
    <property type="entry name" value="Ammonium/urea_transptr"/>
</dbReference>
<feature type="transmembrane region" description="Helical" evidence="7">
    <location>
        <begin position="263"/>
        <end position="281"/>
    </location>
</feature>
<evidence type="ECO:0000256" key="1">
    <source>
        <dbReference type="ARBA" id="ARBA00004141"/>
    </source>
</evidence>
<dbReference type="Gene3D" id="3.30.70.120">
    <property type="match status" value="1"/>
</dbReference>
<proteinExistence type="inferred from homology"/>
<dbReference type="GO" id="GO:0006808">
    <property type="term" value="P:regulation of nitrogen utilization"/>
    <property type="evidence" value="ECO:0007669"/>
    <property type="project" value="InterPro"/>
</dbReference>
<feature type="transmembrane region" description="Helical" evidence="7">
    <location>
        <begin position="6"/>
        <end position="30"/>
    </location>
</feature>
<dbReference type="OrthoDB" id="9814202at2"/>
<dbReference type="PRINTS" id="PR00340">
    <property type="entry name" value="PIIGLNB"/>
</dbReference>
<reference evidence="9 10" key="1">
    <citation type="submission" date="2017-05" db="EMBL/GenBank/DDBJ databases">
        <title>Vagococcus spp. assemblies.</title>
        <authorList>
            <person name="Gulvik C.A."/>
        </authorList>
    </citation>
    <scope>NUCLEOTIDE SEQUENCE [LARGE SCALE GENOMIC DNA]</scope>
    <source>
        <strain evidence="9 10">DSM 24756</strain>
    </source>
</reference>
<comment type="caution">
    <text evidence="9">The sequence shown here is derived from an EMBL/GenBank/DDBJ whole genome shotgun (WGS) entry which is preliminary data.</text>
</comment>
<feature type="transmembrane region" description="Helical" evidence="7">
    <location>
        <begin position="179"/>
        <end position="199"/>
    </location>
</feature>
<dbReference type="SUPFAM" id="SSF111352">
    <property type="entry name" value="Ammonium transporter"/>
    <property type="match status" value="1"/>
</dbReference>
<feature type="transmembrane region" description="Helical" evidence="7">
    <location>
        <begin position="333"/>
        <end position="353"/>
    </location>
</feature>
<comment type="similarity">
    <text evidence="5">Belongs to the P(II) protein family.</text>
</comment>
<protein>
    <recommendedName>
        <fullName evidence="8">Ammonium transporter AmtB-like domain-containing protein</fullName>
    </recommendedName>
</protein>
<accession>A0A430AFK9</accession>
<dbReference type="Pfam" id="PF00543">
    <property type="entry name" value="P-II"/>
    <property type="match status" value="1"/>
</dbReference>
<dbReference type="GO" id="GO:0016020">
    <property type="term" value="C:membrane"/>
    <property type="evidence" value="ECO:0007669"/>
    <property type="project" value="UniProtKB-SubCell"/>
</dbReference>
<evidence type="ECO:0000256" key="6">
    <source>
        <dbReference type="SAM" id="MobiDB-lite"/>
    </source>
</evidence>
<dbReference type="RefSeq" id="WP_126825990.1">
    <property type="nucleotide sequence ID" value="NZ_JBHLWU010000001.1"/>
</dbReference>
<evidence type="ECO:0000256" key="7">
    <source>
        <dbReference type="SAM" id="Phobius"/>
    </source>
</evidence>
<evidence type="ECO:0000313" key="9">
    <source>
        <dbReference type="EMBL" id="RSU06530.1"/>
    </source>
</evidence>
<dbReference type="EMBL" id="NGJZ01000003">
    <property type="protein sequence ID" value="RSU06530.1"/>
    <property type="molecule type" value="Genomic_DNA"/>
</dbReference>
<name>A0A430AFK9_9ENTE</name>
<evidence type="ECO:0000256" key="3">
    <source>
        <dbReference type="ARBA" id="ARBA00022989"/>
    </source>
</evidence>
<dbReference type="Proteomes" id="UP000288669">
    <property type="component" value="Unassembled WGS sequence"/>
</dbReference>
<feature type="compositionally biased region" description="Basic and acidic residues" evidence="6">
    <location>
        <begin position="543"/>
        <end position="554"/>
    </location>
</feature>
<dbReference type="PROSITE" id="PS51343">
    <property type="entry name" value="PII_GLNB_DOM"/>
    <property type="match status" value="1"/>
</dbReference>
<dbReference type="AlphaFoldDB" id="A0A430AFK9"/>
<feature type="transmembrane region" description="Helical" evidence="7">
    <location>
        <begin position="73"/>
        <end position="95"/>
    </location>
</feature>